<keyword evidence="9 10" id="KW-0413">Isomerase</keyword>
<feature type="binding site" evidence="10">
    <location>
        <begin position="142"/>
        <end position="145"/>
    </location>
    <ligand>
        <name>substrate</name>
    </ligand>
</feature>
<dbReference type="NCBIfam" id="TIGR01163">
    <property type="entry name" value="rpe"/>
    <property type="match status" value="1"/>
</dbReference>
<dbReference type="RefSeq" id="WP_204792496.1">
    <property type="nucleotide sequence ID" value="NZ_JACSNQ010000001.1"/>
</dbReference>
<dbReference type="PANTHER" id="PTHR11749">
    <property type="entry name" value="RIBULOSE-5-PHOSPHATE-3-EPIMERASE"/>
    <property type="match status" value="1"/>
</dbReference>
<keyword evidence="13" id="KW-1185">Reference proteome</keyword>
<dbReference type="InterPro" id="IPR013785">
    <property type="entry name" value="Aldolase_TIM"/>
</dbReference>
<comment type="cofactor">
    <cofactor evidence="3">
        <name>Co(2+)</name>
        <dbReference type="ChEBI" id="CHEBI:48828"/>
    </cofactor>
</comment>
<evidence type="ECO:0000256" key="7">
    <source>
        <dbReference type="ARBA" id="ARBA00013188"/>
    </source>
</evidence>
<comment type="catalytic activity">
    <reaction evidence="1 10 11">
        <text>D-ribulose 5-phosphate = D-xylulose 5-phosphate</text>
        <dbReference type="Rhea" id="RHEA:13677"/>
        <dbReference type="ChEBI" id="CHEBI:57737"/>
        <dbReference type="ChEBI" id="CHEBI:58121"/>
        <dbReference type="EC" id="5.1.3.1"/>
    </reaction>
</comment>
<dbReference type="EMBL" id="JACSNQ010000001">
    <property type="protein sequence ID" value="MBM6774151.1"/>
    <property type="molecule type" value="Genomic_DNA"/>
</dbReference>
<feature type="active site" description="Proton donor" evidence="10">
    <location>
        <position position="175"/>
    </location>
</feature>
<name>A0ABS2EZK7_9ACTN</name>
<dbReference type="PROSITE" id="PS01086">
    <property type="entry name" value="RIBUL_P_3_EPIMER_2"/>
    <property type="match status" value="1"/>
</dbReference>
<protein>
    <recommendedName>
        <fullName evidence="7 10">Ribulose-phosphate 3-epimerase</fullName>
        <ecNumber evidence="7 10">5.1.3.1</ecNumber>
    </recommendedName>
</protein>
<feature type="binding site" evidence="10">
    <location>
        <position position="66"/>
    </location>
    <ligand>
        <name>substrate</name>
    </ligand>
</feature>
<comment type="cofactor">
    <cofactor evidence="10">
        <name>a divalent metal cation</name>
        <dbReference type="ChEBI" id="CHEBI:60240"/>
    </cofactor>
    <text evidence="10">Binds 1 divalent metal cation per subunit.</text>
</comment>
<evidence type="ECO:0000256" key="3">
    <source>
        <dbReference type="ARBA" id="ARBA00001941"/>
    </source>
</evidence>
<comment type="cofactor">
    <cofactor evidence="2">
        <name>Mn(2+)</name>
        <dbReference type="ChEBI" id="CHEBI:29035"/>
    </cofactor>
</comment>
<gene>
    <name evidence="10" type="primary">rpe</name>
    <name evidence="12" type="ORF">H9X80_01085</name>
</gene>
<evidence type="ECO:0000256" key="2">
    <source>
        <dbReference type="ARBA" id="ARBA00001936"/>
    </source>
</evidence>
<feature type="binding site" evidence="10">
    <location>
        <position position="35"/>
    </location>
    <ligand>
        <name>a divalent metal cation</name>
        <dbReference type="ChEBI" id="CHEBI:60240"/>
    </ligand>
</feature>
<feature type="binding site" evidence="10">
    <location>
        <begin position="175"/>
        <end position="177"/>
    </location>
    <ligand>
        <name>substrate</name>
    </ligand>
</feature>
<feature type="binding site" evidence="10">
    <location>
        <position position="10"/>
    </location>
    <ligand>
        <name>substrate</name>
    </ligand>
</feature>
<keyword evidence="8 10" id="KW-0479">Metal-binding</keyword>
<keyword evidence="10 11" id="KW-0119">Carbohydrate metabolism</keyword>
<dbReference type="PIRSF" id="PIRSF001461">
    <property type="entry name" value="RPE"/>
    <property type="match status" value="1"/>
</dbReference>
<dbReference type="InterPro" id="IPR026019">
    <property type="entry name" value="Ribul_P_3_epim"/>
</dbReference>
<dbReference type="HAMAP" id="MF_02227">
    <property type="entry name" value="RPE"/>
    <property type="match status" value="1"/>
</dbReference>
<comment type="function">
    <text evidence="10">Catalyzes the reversible epimerization of D-ribulose 5-phosphate to D-xylulose 5-phosphate.</text>
</comment>
<evidence type="ECO:0000256" key="9">
    <source>
        <dbReference type="ARBA" id="ARBA00023235"/>
    </source>
</evidence>
<feature type="binding site" evidence="10">
    <location>
        <position position="175"/>
    </location>
    <ligand>
        <name>a divalent metal cation</name>
        <dbReference type="ChEBI" id="CHEBI:60240"/>
    </ligand>
</feature>
<evidence type="ECO:0000256" key="1">
    <source>
        <dbReference type="ARBA" id="ARBA00001782"/>
    </source>
</evidence>
<evidence type="ECO:0000313" key="13">
    <source>
        <dbReference type="Proteomes" id="UP000712527"/>
    </source>
</evidence>
<proteinExistence type="inferred from homology"/>
<reference evidence="12 13" key="1">
    <citation type="journal article" date="2021" name="Sci. Rep.">
        <title>The distribution of antibiotic resistance genes in chicken gut microbiota commensals.</title>
        <authorList>
            <person name="Juricova H."/>
            <person name="Matiasovicova J."/>
            <person name="Kubasova T."/>
            <person name="Cejkova D."/>
            <person name="Rychlik I."/>
        </authorList>
    </citation>
    <scope>NUCLEOTIDE SEQUENCE [LARGE SCALE GENOMIC DNA]</scope>
    <source>
        <strain evidence="12 13">An794</strain>
    </source>
</reference>
<evidence type="ECO:0000256" key="6">
    <source>
        <dbReference type="ARBA" id="ARBA00009541"/>
    </source>
</evidence>
<dbReference type="Pfam" id="PF00834">
    <property type="entry name" value="Ribul_P_3_epim"/>
    <property type="match status" value="1"/>
</dbReference>
<dbReference type="GO" id="GO:0004750">
    <property type="term" value="F:D-ribulose-phosphate 3-epimerase activity"/>
    <property type="evidence" value="ECO:0007669"/>
    <property type="project" value="UniProtKB-EC"/>
</dbReference>
<feature type="binding site" evidence="10">
    <location>
        <begin position="197"/>
        <end position="198"/>
    </location>
    <ligand>
        <name>substrate</name>
    </ligand>
</feature>
<evidence type="ECO:0000256" key="8">
    <source>
        <dbReference type="ARBA" id="ARBA00022723"/>
    </source>
</evidence>
<dbReference type="Proteomes" id="UP000712527">
    <property type="component" value="Unassembled WGS sequence"/>
</dbReference>
<evidence type="ECO:0000256" key="5">
    <source>
        <dbReference type="ARBA" id="ARBA00001954"/>
    </source>
</evidence>
<dbReference type="InterPro" id="IPR000056">
    <property type="entry name" value="Ribul_P_3_epim-like"/>
</dbReference>
<evidence type="ECO:0000256" key="10">
    <source>
        <dbReference type="HAMAP-Rule" id="MF_02227"/>
    </source>
</evidence>
<evidence type="ECO:0000256" key="4">
    <source>
        <dbReference type="ARBA" id="ARBA00001947"/>
    </source>
</evidence>
<dbReference type="EC" id="5.1.3.1" evidence="7 10"/>
<comment type="pathway">
    <text evidence="10">Carbohydrate degradation.</text>
</comment>
<feature type="active site" description="Proton acceptor" evidence="10">
    <location>
        <position position="35"/>
    </location>
</feature>
<evidence type="ECO:0000256" key="11">
    <source>
        <dbReference type="PIRNR" id="PIRNR001461"/>
    </source>
</evidence>
<dbReference type="CDD" id="cd00429">
    <property type="entry name" value="RPE"/>
    <property type="match status" value="1"/>
</dbReference>
<dbReference type="Gene3D" id="3.20.20.70">
    <property type="entry name" value="Aldolase class I"/>
    <property type="match status" value="1"/>
</dbReference>
<evidence type="ECO:0000313" key="12">
    <source>
        <dbReference type="EMBL" id="MBM6774151.1"/>
    </source>
</evidence>
<comment type="caution">
    <text evidence="12">The sequence shown here is derived from an EMBL/GenBank/DDBJ whole genome shotgun (WGS) entry which is preliminary data.</text>
</comment>
<dbReference type="InterPro" id="IPR011060">
    <property type="entry name" value="RibuloseP-bd_barrel"/>
</dbReference>
<dbReference type="NCBIfam" id="NF004076">
    <property type="entry name" value="PRK05581.1-4"/>
    <property type="match status" value="1"/>
</dbReference>
<comment type="similarity">
    <text evidence="6 10 11">Belongs to the ribulose-phosphate 3-epimerase family.</text>
</comment>
<comment type="cofactor">
    <cofactor evidence="5">
        <name>Fe(2+)</name>
        <dbReference type="ChEBI" id="CHEBI:29033"/>
    </cofactor>
</comment>
<dbReference type="SUPFAM" id="SSF51366">
    <property type="entry name" value="Ribulose-phoshate binding barrel"/>
    <property type="match status" value="1"/>
</dbReference>
<comment type="cofactor">
    <cofactor evidence="4">
        <name>Zn(2+)</name>
        <dbReference type="ChEBI" id="CHEBI:29105"/>
    </cofactor>
</comment>
<accession>A0ABS2EZK7</accession>
<feature type="binding site" evidence="10">
    <location>
        <position position="33"/>
    </location>
    <ligand>
        <name>a divalent metal cation</name>
        <dbReference type="ChEBI" id="CHEBI:60240"/>
    </ligand>
</feature>
<feature type="binding site" evidence="10">
    <location>
        <position position="66"/>
    </location>
    <ligand>
        <name>a divalent metal cation</name>
        <dbReference type="ChEBI" id="CHEBI:60240"/>
    </ligand>
</feature>
<organism evidence="12 13">
    <name type="scientific">Olsenella profusa</name>
    <dbReference type="NCBI Taxonomy" id="138595"/>
    <lineage>
        <taxon>Bacteria</taxon>
        <taxon>Bacillati</taxon>
        <taxon>Actinomycetota</taxon>
        <taxon>Coriobacteriia</taxon>
        <taxon>Coriobacteriales</taxon>
        <taxon>Atopobiaceae</taxon>
        <taxon>Olsenella</taxon>
    </lineage>
</organism>
<dbReference type="PROSITE" id="PS01085">
    <property type="entry name" value="RIBUL_P_3_EPIMER_1"/>
    <property type="match status" value="1"/>
</dbReference>
<sequence>MLEEIRIAPSVLSADFARLGEELADVSTADYVHYDVMDGHFVPNLSFGLDILRTVKAATELPVDVHLMITNPDEMVEKYLDAGADLVSFHYEATAHAHRLVSLIKERGAKASIALNPATPVLALEPILDDLDMVLLMTVNPGFGGQKFIDSSLRKLRRLRRMCDEHGVNPLIEVDGGISAKNVAEVTAAGANVIVAGSAVFGADDRTAAIADIRRAGQAGVSKMA</sequence>